<evidence type="ECO:0000256" key="1">
    <source>
        <dbReference type="ARBA" id="ARBA00022729"/>
    </source>
</evidence>
<dbReference type="EMBL" id="KN831785">
    <property type="protein sequence ID" value="KIM39603.1"/>
    <property type="molecule type" value="Genomic_DNA"/>
</dbReference>
<reference evidence="3 4" key="1">
    <citation type="submission" date="2014-04" db="EMBL/GenBank/DDBJ databases">
        <authorList>
            <consortium name="DOE Joint Genome Institute"/>
            <person name="Kuo A."/>
            <person name="Gay G."/>
            <person name="Dore J."/>
            <person name="Kohler A."/>
            <person name="Nagy L.G."/>
            <person name="Floudas D."/>
            <person name="Copeland A."/>
            <person name="Barry K.W."/>
            <person name="Cichocki N."/>
            <person name="Veneault-Fourrey C."/>
            <person name="LaButti K."/>
            <person name="Lindquist E.A."/>
            <person name="Lipzen A."/>
            <person name="Lundell T."/>
            <person name="Morin E."/>
            <person name="Murat C."/>
            <person name="Sun H."/>
            <person name="Tunlid A."/>
            <person name="Henrissat B."/>
            <person name="Grigoriev I.V."/>
            <person name="Hibbett D.S."/>
            <person name="Martin F."/>
            <person name="Nordberg H.P."/>
            <person name="Cantor M.N."/>
            <person name="Hua S.X."/>
        </authorList>
    </citation>
    <scope>NUCLEOTIDE SEQUENCE [LARGE SCALE GENOMIC DNA]</scope>
    <source>
        <strain evidence="4">h7</strain>
    </source>
</reference>
<dbReference type="HOGENOM" id="CLU_083660_1_0_1"/>
<dbReference type="InterPro" id="IPR018466">
    <property type="entry name" value="Kre9/Knh1-like_N"/>
</dbReference>
<dbReference type="STRING" id="686832.A0A0C2XPT5"/>
<protein>
    <recommendedName>
        <fullName evidence="2">Yeast cell wall synthesis Kre9/Knh1-like N-terminal domain-containing protein</fullName>
    </recommendedName>
</protein>
<organism evidence="3 4">
    <name type="scientific">Hebeloma cylindrosporum</name>
    <dbReference type="NCBI Taxonomy" id="76867"/>
    <lineage>
        <taxon>Eukaryota</taxon>
        <taxon>Fungi</taxon>
        <taxon>Dikarya</taxon>
        <taxon>Basidiomycota</taxon>
        <taxon>Agaricomycotina</taxon>
        <taxon>Agaricomycetes</taxon>
        <taxon>Agaricomycetidae</taxon>
        <taxon>Agaricales</taxon>
        <taxon>Agaricineae</taxon>
        <taxon>Hymenogastraceae</taxon>
        <taxon>Hebeloma</taxon>
    </lineage>
</organism>
<evidence type="ECO:0000313" key="3">
    <source>
        <dbReference type="EMBL" id="KIM39603.1"/>
    </source>
</evidence>
<evidence type="ECO:0000313" key="4">
    <source>
        <dbReference type="Proteomes" id="UP000053424"/>
    </source>
</evidence>
<proteinExistence type="predicted"/>
<dbReference type="AlphaFoldDB" id="A0A0C2XPT5"/>
<dbReference type="Proteomes" id="UP000053424">
    <property type="component" value="Unassembled WGS sequence"/>
</dbReference>
<gene>
    <name evidence="3" type="ORF">M413DRAFT_447079</name>
</gene>
<evidence type="ECO:0000259" key="2">
    <source>
        <dbReference type="Pfam" id="PF10342"/>
    </source>
</evidence>
<sequence length="179" mass="19699">MMAAARGDVLATIFMYKEPVLECASDHHRNAQYQLTTTTELSNLSPLYSTMKFTSITTLASLFLVAVSSAVALPVHHEVRDVFVPPILYPRAGTVWKVGEKHRITWTTSNHPAKITNQVGRIMLRKGDFTTPLILANDFDILLGQATITVPWVEDGDDYQVVVFGDSGNFSPAFTITGA</sequence>
<dbReference type="OrthoDB" id="2317741at2759"/>
<dbReference type="Pfam" id="PF10342">
    <property type="entry name" value="Kre9_KNH"/>
    <property type="match status" value="1"/>
</dbReference>
<keyword evidence="4" id="KW-1185">Reference proteome</keyword>
<keyword evidence="1" id="KW-0732">Signal</keyword>
<name>A0A0C2XPT5_HEBCY</name>
<feature type="domain" description="Yeast cell wall synthesis Kre9/Knh1-like N-terminal" evidence="2">
    <location>
        <begin position="90"/>
        <end position="176"/>
    </location>
</feature>
<accession>A0A0C2XPT5</accession>
<reference evidence="4" key="2">
    <citation type="submission" date="2015-01" db="EMBL/GenBank/DDBJ databases">
        <title>Evolutionary Origins and Diversification of the Mycorrhizal Mutualists.</title>
        <authorList>
            <consortium name="DOE Joint Genome Institute"/>
            <consortium name="Mycorrhizal Genomics Consortium"/>
            <person name="Kohler A."/>
            <person name="Kuo A."/>
            <person name="Nagy L.G."/>
            <person name="Floudas D."/>
            <person name="Copeland A."/>
            <person name="Barry K.W."/>
            <person name="Cichocki N."/>
            <person name="Veneault-Fourrey C."/>
            <person name="LaButti K."/>
            <person name="Lindquist E.A."/>
            <person name="Lipzen A."/>
            <person name="Lundell T."/>
            <person name="Morin E."/>
            <person name="Murat C."/>
            <person name="Riley R."/>
            <person name="Ohm R."/>
            <person name="Sun H."/>
            <person name="Tunlid A."/>
            <person name="Henrissat B."/>
            <person name="Grigoriev I.V."/>
            <person name="Hibbett D.S."/>
            <person name="Martin F."/>
        </authorList>
    </citation>
    <scope>NUCLEOTIDE SEQUENCE [LARGE SCALE GENOMIC DNA]</scope>
    <source>
        <strain evidence="4">h7</strain>
    </source>
</reference>